<dbReference type="GO" id="GO:0007411">
    <property type="term" value="P:axon guidance"/>
    <property type="evidence" value="ECO:0007669"/>
    <property type="project" value="TreeGrafter"/>
</dbReference>
<dbReference type="Gene3D" id="2.60.40.10">
    <property type="entry name" value="Immunoglobulins"/>
    <property type="match status" value="7"/>
</dbReference>
<keyword evidence="3 11" id="KW-0732">Signal</keyword>
<dbReference type="SMART" id="SM00409">
    <property type="entry name" value="IG"/>
    <property type="match status" value="5"/>
</dbReference>
<dbReference type="CDD" id="cd00063">
    <property type="entry name" value="FN3"/>
    <property type="match status" value="2"/>
</dbReference>
<name>A0A7M7M5D0_VARDE</name>
<dbReference type="GO" id="GO:0030424">
    <property type="term" value="C:axon"/>
    <property type="evidence" value="ECO:0007669"/>
    <property type="project" value="TreeGrafter"/>
</dbReference>
<feature type="chain" id="PRO_5029768291" description="Protein turtle" evidence="11">
    <location>
        <begin position="34"/>
        <end position="914"/>
    </location>
</feature>
<comment type="subcellular location">
    <subcellularLocation>
        <location evidence="1">Cell membrane</location>
    </subcellularLocation>
</comment>
<feature type="domain" description="Fibronectin type-III" evidence="13">
    <location>
        <begin position="538"/>
        <end position="637"/>
    </location>
</feature>
<evidence type="ECO:0000313" key="14">
    <source>
        <dbReference type="EnsemblMetazoa" id="XP_022650409"/>
    </source>
</evidence>
<dbReference type="InParanoid" id="A0A7M7M5D0"/>
<dbReference type="GO" id="GO:0098632">
    <property type="term" value="F:cell-cell adhesion mediator activity"/>
    <property type="evidence" value="ECO:0007669"/>
    <property type="project" value="TreeGrafter"/>
</dbReference>
<dbReference type="OrthoDB" id="6234674at2759"/>
<dbReference type="Pfam" id="PF07686">
    <property type="entry name" value="V-set"/>
    <property type="match status" value="1"/>
</dbReference>
<dbReference type="PROSITE" id="PS50835">
    <property type="entry name" value="IG_LIKE"/>
    <property type="match status" value="5"/>
</dbReference>
<dbReference type="FunCoup" id="A0A7M7M5D0">
    <property type="interactions" value="87"/>
</dbReference>
<dbReference type="OMA" id="QDISHAW"/>
<dbReference type="SUPFAM" id="SSF48726">
    <property type="entry name" value="Immunoglobulin"/>
    <property type="match status" value="5"/>
</dbReference>
<keyword evidence="10" id="KW-0812">Transmembrane</keyword>
<feature type="signal peptide" evidence="11">
    <location>
        <begin position="1"/>
        <end position="33"/>
    </location>
</feature>
<feature type="domain" description="Fibronectin type-III" evidence="13">
    <location>
        <begin position="694"/>
        <end position="797"/>
    </location>
</feature>
<evidence type="ECO:0000256" key="11">
    <source>
        <dbReference type="SAM" id="SignalP"/>
    </source>
</evidence>
<evidence type="ECO:0000256" key="9">
    <source>
        <dbReference type="SAM" id="MobiDB-lite"/>
    </source>
</evidence>
<keyword evidence="4" id="KW-0677">Repeat</keyword>
<dbReference type="GeneID" id="111245827"/>
<dbReference type="Pfam" id="PF07679">
    <property type="entry name" value="I-set"/>
    <property type="match status" value="1"/>
</dbReference>
<keyword evidence="5 10" id="KW-0472">Membrane</keyword>
<protein>
    <recommendedName>
        <fullName evidence="16">Protein turtle</fullName>
    </recommendedName>
</protein>
<evidence type="ECO:0000259" key="12">
    <source>
        <dbReference type="PROSITE" id="PS50835"/>
    </source>
</evidence>
<dbReference type="InterPro" id="IPR003598">
    <property type="entry name" value="Ig_sub2"/>
</dbReference>
<evidence type="ECO:0000259" key="13">
    <source>
        <dbReference type="PROSITE" id="PS50853"/>
    </source>
</evidence>
<dbReference type="CDD" id="cd00096">
    <property type="entry name" value="Ig"/>
    <property type="match status" value="2"/>
</dbReference>
<feature type="domain" description="Ig-like" evidence="12">
    <location>
        <begin position="249"/>
        <end position="340"/>
    </location>
</feature>
<evidence type="ECO:0000256" key="1">
    <source>
        <dbReference type="ARBA" id="ARBA00004236"/>
    </source>
</evidence>
<dbReference type="InterPro" id="IPR036116">
    <property type="entry name" value="FN3_sf"/>
</dbReference>
<feature type="domain" description="Ig-like" evidence="12">
    <location>
        <begin position="344"/>
        <end position="435"/>
    </location>
</feature>
<dbReference type="RefSeq" id="XP_022650409.1">
    <property type="nucleotide sequence ID" value="XM_022794674.1"/>
</dbReference>
<dbReference type="EnsemblMetazoa" id="XM_022794674">
    <property type="protein sequence ID" value="XP_022650409"/>
    <property type="gene ID" value="LOC111245827"/>
</dbReference>
<keyword evidence="6" id="KW-1015">Disulfide bond</keyword>
<dbReference type="Proteomes" id="UP000594260">
    <property type="component" value="Unplaced"/>
</dbReference>
<dbReference type="GO" id="GO:0007156">
    <property type="term" value="P:homophilic cell adhesion via plasma membrane adhesion molecules"/>
    <property type="evidence" value="ECO:0007669"/>
    <property type="project" value="TreeGrafter"/>
</dbReference>
<dbReference type="InterPro" id="IPR013783">
    <property type="entry name" value="Ig-like_fold"/>
</dbReference>
<keyword evidence="7" id="KW-0325">Glycoprotein</keyword>
<reference evidence="14" key="1">
    <citation type="submission" date="2021-01" db="UniProtKB">
        <authorList>
            <consortium name="EnsemblMetazoa"/>
        </authorList>
    </citation>
    <scope>IDENTIFICATION</scope>
</reference>
<dbReference type="SMART" id="SM00406">
    <property type="entry name" value="IGv"/>
    <property type="match status" value="2"/>
</dbReference>
<sequence>MRRWTAGPVTLQQGLAAALAPLVITLFVAGAGAVQSNGSNGPGNGKADERLHKTATIGDNVILECPFEYPNDTPVPILVQWHKKDHKIPIYIWYESYPPHASDEYRNRVSLSDKASLNLTSVRVSDKGWYECTVFFINREEAKNGSWIYLDVLAPPHFKTKPPETLYVRSGETVSLPCKAQGTPTPTVTWEKDSTVIEQAGDDAPLQINEHQLRIVNVKEGDTGLYQCIARNSQGTMEARSRVIIAGSARIISRPQNITVTETKVAELPCEARAQPSNITHKWLYNGVEISRLTWLQTRTLVRQDGALFINPTNADDSGWYTCEVSNGIGDPESAQAYVNVEFPAKVNFTPNFQYMPLHLAGMVKCFVITNPDLQYVTWYKDRRLFEPSTVNGVVALTNGTLYFSNVSKEHEGAYMCTPYNIHGTAGASKLMEVLVREPPVFSVKPKEIYQQRKNADVTLVCEGKGQPMPTINWRRADGRPLPKQRFSINQEIVKTVSSGNLTLKSIQKEDHGRYECILQNEVATLVTSSLLLVESTTPHAPTNISVSAAASSATVSWLPGFDGGHEQSYILWYRPERKSKAHEVDWRTIRVHPDNVTSITIHNLEPQTAYEFQVLSRNEVGDGFFSERVVANTTRHVEGQNGRPTDDIAVTQSPGIPTAPANPIEAFPTSPSDEVSGPPWTFSSEPPSPTPDMPQQLTVVPPVEVGKELLVSWMVPPPSNNSAPLSHFNVEYKQDISHAWTKSADSVPADNTQTIMQYHMHEYPREAKVLLVRVVAYSAFGTTNASPLANITVRNDTGALSQKYRRDRAIVSGIVGGILFFFVAIILSVCAVKICNKRRRRKVEKAYMMVTCGTLPGQQQQSQPQSQTQQSQQAAGGMAGVRAANGVECSHSQHAVHAAHGAHATHGTVTIKR</sequence>
<feature type="domain" description="Ig-like" evidence="12">
    <location>
        <begin position="440"/>
        <end position="528"/>
    </location>
</feature>
<dbReference type="AlphaFoldDB" id="A0A7M7M5D0"/>
<dbReference type="GO" id="GO:0070593">
    <property type="term" value="P:dendrite self-avoidance"/>
    <property type="evidence" value="ECO:0007669"/>
    <property type="project" value="TreeGrafter"/>
</dbReference>
<keyword evidence="15" id="KW-1185">Reference proteome</keyword>
<dbReference type="FunFam" id="2.60.40.10:FF:000273">
    <property type="entry name" value="contactin-3 isoform X1"/>
    <property type="match status" value="1"/>
</dbReference>
<evidence type="ECO:0000256" key="7">
    <source>
        <dbReference type="ARBA" id="ARBA00023180"/>
    </source>
</evidence>
<feature type="domain" description="Ig-like" evidence="12">
    <location>
        <begin position="156"/>
        <end position="244"/>
    </location>
</feature>
<dbReference type="PANTHER" id="PTHR10075">
    <property type="entry name" value="BASIGIN RELATED"/>
    <property type="match status" value="1"/>
</dbReference>
<dbReference type="GO" id="GO:0005886">
    <property type="term" value="C:plasma membrane"/>
    <property type="evidence" value="ECO:0007669"/>
    <property type="project" value="UniProtKB-SubCell"/>
</dbReference>
<dbReference type="KEGG" id="vde:111245827"/>
<organism evidence="14 15">
    <name type="scientific">Varroa destructor</name>
    <name type="common">Honeybee mite</name>
    <dbReference type="NCBI Taxonomy" id="109461"/>
    <lineage>
        <taxon>Eukaryota</taxon>
        <taxon>Metazoa</taxon>
        <taxon>Ecdysozoa</taxon>
        <taxon>Arthropoda</taxon>
        <taxon>Chelicerata</taxon>
        <taxon>Arachnida</taxon>
        <taxon>Acari</taxon>
        <taxon>Parasitiformes</taxon>
        <taxon>Mesostigmata</taxon>
        <taxon>Gamasina</taxon>
        <taxon>Dermanyssoidea</taxon>
        <taxon>Varroidae</taxon>
        <taxon>Varroa</taxon>
    </lineage>
</organism>
<feature type="region of interest" description="Disordered" evidence="9">
    <location>
        <begin position="857"/>
        <end position="878"/>
    </location>
</feature>
<feature type="transmembrane region" description="Helical" evidence="10">
    <location>
        <begin position="810"/>
        <end position="833"/>
    </location>
</feature>
<accession>A0A7M7M5D0</accession>
<keyword evidence="10" id="KW-1133">Transmembrane helix</keyword>
<evidence type="ECO:0000256" key="10">
    <source>
        <dbReference type="SAM" id="Phobius"/>
    </source>
</evidence>
<feature type="domain" description="Ig-like" evidence="12">
    <location>
        <begin position="42"/>
        <end position="134"/>
    </location>
</feature>
<dbReference type="InterPro" id="IPR003599">
    <property type="entry name" value="Ig_sub"/>
</dbReference>
<feature type="compositionally biased region" description="Low complexity" evidence="9">
    <location>
        <begin position="859"/>
        <end position="874"/>
    </location>
</feature>
<evidence type="ECO:0000256" key="2">
    <source>
        <dbReference type="ARBA" id="ARBA00022475"/>
    </source>
</evidence>
<dbReference type="InterPro" id="IPR003961">
    <property type="entry name" value="FN3_dom"/>
</dbReference>
<proteinExistence type="predicted"/>
<dbReference type="Pfam" id="PF00041">
    <property type="entry name" value="fn3"/>
    <property type="match status" value="1"/>
</dbReference>
<dbReference type="InterPro" id="IPR007110">
    <property type="entry name" value="Ig-like_dom"/>
</dbReference>
<keyword evidence="8" id="KW-0393">Immunoglobulin domain</keyword>
<evidence type="ECO:0000256" key="5">
    <source>
        <dbReference type="ARBA" id="ARBA00023136"/>
    </source>
</evidence>
<feature type="region of interest" description="Disordered" evidence="9">
    <location>
        <begin position="636"/>
        <end position="694"/>
    </location>
</feature>
<dbReference type="SUPFAM" id="SSF49265">
    <property type="entry name" value="Fibronectin type III"/>
    <property type="match status" value="2"/>
</dbReference>
<keyword evidence="2" id="KW-1003">Cell membrane</keyword>
<dbReference type="SMART" id="SM00060">
    <property type="entry name" value="FN3"/>
    <property type="match status" value="2"/>
</dbReference>
<evidence type="ECO:0008006" key="16">
    <source>
        <dbReference type="Google" id="ProtNLM"/>
    </source>
</evidence>
<evidence type="ECO:0000256" key="4">
    <source>
        <dbReference type="ARBA" id="ARBA00022737"/>
    </source>
</evidence>
<evidence type="ECO:0000256" key="3">
    <source>
        <dbReference type="ARBA" id="ARBA00022729"/>
    </source>
</evidence>
<evidence type="ECO:0000313" key="15">
    <source>
        <dbReference type="Proteomes" id="UP000594260"/>
    </source>
</evidence>
<evidence type="ECO:0000256" key="8">
    <source>
        <dbReference type="ARBA" id="ARBA00023319"/>
    </source>
</evidence>
<dbReference type="SMART" id="SM00408">
    <property type="entry name" value="IGc2"/>
    <property type="match status" value="5"/>
</dbReference>
<dbReference type="InterPro" id="IPR013098">
    <property type="entry name" value="Ig_I-set"/>
</dbReference>
<dbReference type="PROSITE" id="PS50853">
    <property type="entry name" value="FN3"/>
    <property type="match status" value="2"/>
</dbReference>
<dbReference type="InterPro" id="IPR036179">
    <property type="entry name" value="Ig-like_dom_sf"/>
</dbReference>
<dbReference type="InterPro" id="IPR013106">
    <property type="entry name" value="Ig_V-set"/>
</dbReference>
<dbReference type="PANTHER" id="PTHR10075:SF78">
    <property type="entry name" value="PROTEIN BORDERLESS"/>
    <property type="match status" value="1"/>
</dbReference>
<evidence type="ECO:0000256" key="6">
    <source>
        <dbReference type="ARBA" id="ARBA00023157"/>
    </source>
</evidence>
<dbReference type="Pfam" id="PF13927">
    <property type="entry name" value="Ig_3"/>
    <property type="match status" value="2"/>
</dbReference>